<dbReference type="RefSeq" id="WP_020038309.1">
    <property type="nucleotide sequence ID" value="NZ_KE557274.1"/>
</dbReference>
<evidence type="ECO:0000256" key="1">
    <source>
        <dbReference type="ARBA" id="ARBA00007788"/>
    </source>
</evidence>
<dbReference type="InterPro" id="IPR014284">
    <property type="entry name" value="RNA_pol_sigma-70_dom"/>
</dbReference>
<dbReference type="PANTHER" id="PTHR30376">
    <property type="entry name" value="SIGMA FACTOR RPOH HEAT SHOCK RELATED"/>
    <property type="match status" value="1"/>
</dbReference>
<keyword evidence="3" id="KW-0731">Sigma factor</keyword>
<dbReference type="PRINTS" id="PR00046">
    <property type="entry name" value="SIGMA70FCT"/>
</dbReference>
<comment type="caution">
    <text evidence="7">The sequence shown here is derived from an EMBL/GenBank/DDBJ whole genome shotgun (WGS) entry which is preliminary data.</text>
</comment>
<reference evidence="8" key="1">
    <citation type="journal article" date="2014" name="Stand. Genomic Sci.">
        <title>Genome sequence of the exopolysaccharide-producing Salipiger mucosus type strain (DSM 16094(T)), a moderately halophilic member of the Roseobacter clade.</title>
        <authorList>
            <person name="Riedel T."/>
            <person name="Spring S."/>
            <person name="Fiebig A."/>
            <person name="Petersen J."/>
            <person name="Kyrpides N.C."/>
            <person name="Goker M."/>
            <person name="Klenk H.P."/>
        </authorList>
    </citation>
    <scope>NUCLEOTIDE SEQUENCE [LARGE SCALE GENOMIC DNA]</scope>
    <source>
        <strain evidence="8">DSM 16094</strain>
    </source>
</reference>
<sequence>MNEPLITVEQEKDAIRRWQESRDEDALVILLRSHARIAHSTANRYSNNPEHQRDLATEGMMGLMKAADKFDLEKGNRFATYANWWVLTFITSALPKVEAVIDISSRTFIDTKMDRVSGPDKHLAHMAVFGAINLDAPINDDEGMTAMDMLECPRMNPEESAVKTSENKYREDLLKECMGELTERERDIIIRRKLAQKPETLEEISQSLGVTRERVRQIESRGMSRLKRLLQGKNFSVSMLRQ</sequence>
<evidence type="ECO:0000256" key="2">
    <source>
        <dbReference type="ARBA" id="ARBA00023015"/>
    </source>
</evidence>
<dbReference type="InterPro" id="IPR007630">
    <property type="entry name" value="RNA_pol_sigma70_r4"/>
</dbReference>
<dbReference type="Gene3D" id="1.20.120.1810">
    <property type="match status" value="1"/>
</dbReference>
<dbReference type="AlphaFoldDB" id="S9S1N4"/>
<dbReference type="GO" id="GO:0006352">
    <property type="term" value="P:DNA-templated transcription initiation"/>
    <property type="evidence" value="ECO:0007669"/>
    <property type="project" value="InterPro"/>
</dbReference>
<dbReference type="InterPro" id="IPR013324">
    <property type="entry name" value="RNA_pol_sigma_r3/r4-like"/>
</dbReference>
<dbReference type="GO" id="GO:0016987">
    <property type="term" value="F:sigma factor activity"/>
    <property type="evidence" value="ECO:0007669"/>
    <property type="project" value="UniProtKB-KW"/>
</dbReference>
<keyword evidence="5" id="KW-0804">Transcription</keyword>
<dbReference type="EMBL" id="APVH01000013">
    <property type="protein sequence ID" value="EPX84115.1"/>
    <property type="molecule type" value="Genomic_DNA"/>
</dbReference>
<evidence type="ECO:0000256" key="3">
    <source>
        <dbReference type="ARBA" id="ARBA00023082"/>
    </source>
</evidence>
<name>S9S1N4_9RHOB</name>
<feature type="domain" description="RNA polymerase sigma-70" evidence="6">
    <location>
        <begin position="200"/>
        <end position="226"/>
    </location>
</feature>
<keyword evidence="8" id="KW-1185">Reference proteome</keyword>
<evidence type="ECO:0000259" key="6">
    <source>
        <dbReference type="PROSITE" id="PS00716"/>
    </source>
</evidence>
<protein>
    <submittedName>
        <fullName evidence="7">RNA polymerase sigma factor protein (Sigma-70)</fullName>
    </submittedName>
</protein>
<dbReference type="eggNOG" id="COG0568">
    <property type="taxonomic scope" value="Bacteria"/>
</dbReference>
<dbReference type="Proteomes" id="UP000015347">
    <property type="component" value="Unassembled WGS sequence"/>
</dbReference>
<dbReference type="InterPro" id="IPR000943">
    <property type="entry name" value="RNA_pol_sigma70"/>
</dbReference>
<evidence type="ECO:0000256" key="5">
    <source>
        <dbReference type="ARBA" id="ARBA00023163"/>
    </source>
</evidence>
<dbReference type="CDD" id="cd06171">
    <property type="entry name" value="Sigma70_r4"/>
    <property type="match status" value="1"/>
</dbReference>
<comment type="similarity">
    <text evidence="1">Belongs to the sigma-70 factor family.</text>
</comment>
<proteinExistence type="inferred from homology"/>
<dbReference type="GO" id="GO:0003677">
    <property type="term" value="F:DNA binding"/>
    <property type="evidence" value="ECO:0007669"/>
    <property type="project" value="UniProtKB-KW"/>
</dbReference>
<dbReference type="SUPFAM" id="SSF88946">
    <property type="entry name" value="Sigma2 domain of RNA polymerase sigma factors"/>
    <property type="match status" value="1"/>
</dbReference>
<dbReference type="PANTHER" id="PTHR30376:SF3">
    <property type="entry name" value="RNA POLYMERASE SIGMA FACTOR RPOH"/>
    <property type="match status" value="1"/>
</dbReference>
<evidence type="ECO:0000256" key="4">
    <source>
        <dbReference type="ARBA" id="ARBA00023125"/>
    </source>
</evidence>
<evidence type="ECO:0000313" key="7">
    <source>
        <dbReference type="EMBL" id="EPX84115.1"/>
    </source>
</evidence>
<organism evidence="7 8">
    <name type="scientific">Salipiger mucosus DSM 16094</name>
    <dbReference type="NCBI Taxonomy" id="1123237"/>
    <lineage>
        <taxon>Bacteria</taxon>
        <taxon>Pseudomonadati</taxon>
        <taxon>Pseudomonadota</taxon>
        <taxon>Alphaproteobacteria</taxon>
        <taxon>Rhodobacterales</taxon>
        <taxon>Roseobacteraceae</taxon>
        <taxon>Salipiger</taxon>
    </lineage>
</organism>
<dbReference type="InterPro" id="IPR050813">
    <property type="entry name" value="Sigma-70_Factor"/>
</dbReference>
<dbReference type="Gene3D" id="1.20.140.160">
    <property type="match status" value="1"/>
</dbReference>
<dbReference type="SUPFAM" id="SSF88659">
    <property type="entry name" value="Sigma3 and sigma4 domains of RNA polymerase sigma factors"/>
    <property type="match status" value="1"/>
</dbReference>
<keyword evidence="2" id="KW-0805">Transcription regulation</keyword>
<keyword evidence="4" id="KW-0238">DNA-binding</keyword>
<dbReference type="InterPro" id="IPR013325">
    <property type="entry name" value="RNA_pol_sigma_r2"/>
</dbReference>
<evidence type="ECO:0000313" key="8">
    <source>
        <dbReference type="Proteomes" id="UP000015347"/>
    </source>
</evidence>
<dbReference type="HOGENOM" id="CLU_014793_3_5_5"/>
<accession>S9S1N4</accession>
<dbReference type="NCBIfam" id="TIGR02937">
    <property type="entry name" value="sigma70-ECF"/>
    <property type="match status" value="1"/>
</dbReference>
<dbReference type="STRING" id="1123237.Salmuc_01890"/>
<dbReference type="PROSITE" id="PS00716">
    <property type="entry name" value="SIGMA70_2"/>
    <property type="match status" value="1"/>
</dbReference>
<gene>
    <name evidence="7" type="ORF">Salmuc_01890</name>
</gene>
<dbReference type="Pfam" id="PF04545">
    <property type="entry name" value="Sigma70_r4"/>
    <property type="match status" value="1"/>
</dbReference>
<dbReference type="InterPro" id="IPR007627">
    <property type="entry name" value="RNA_pol_sigma70_r2"/>
</dbReference>
<dbReference type="Pfam" id="PF04542">
    <property type="entry name" value="Sigma70_r2"/>
    <property type="match status" value="1"/>
</dbReference>